<protein>
    <submittedName>
        <fullName evidence="1">Uncharacterized protein</fullName>
    </submittedName>
</protein>
<organism evidence="1 2">
    <name type="scientific">Vigna mungo</name>
    <name type="common">Black gram</name>
    <name type="synonym">Phaseolus mungo</name>
    <dbReference type="NCBI Taxonomy" id="3915"/>
    <lineage>
        <taxon>Eukaryota</taxon>
        <taxon>Viridiplantae</taxon>
        <taxon>Streptophyta</taxon>
        <taxon>Embryophyta</taxon>
        <taxon>Tracheophyta</taxon>
        <taxon>Spermatophyta</taxon>
        <taxon>Magnoliopsida</taxon>
        <taxon>eudicotyledons</taxon>
        <taxon>Gunneridae</taxon>
        <taxon>Pentapetalae</taxon>
        <taxon>rosids</taxon>
        <taxon>fabids</taxon>
        <taxon>Fabales</taxon>
        <taxon>Fabaceae</taxon>
        <taxon>Papilionoideae</taxon>
        <taxon>50 kb inversion clade</taxon>
        <taxon>NPAAA clade</taxon>
        <taxon>indigoferoid/millettioid clade</taxon>
        <taxon>Phaseoleae</taxon>
        <taxon>Vigna</taxon>
    </lineage>
</organism>
<proteinExistence type="predicted"/>
<sequence>RSIAQYASFQKHHLLSRFLKQNDNKQRQIESLTSIVMVHHNKLNRGCVFPNPNTWIVEAMNREISRIPKGGKVNKPLDNEERSFNVLATLQSNQSDENGMKK</sequence>
<evidence type="ECO:0000313" key="2">
    <source>
        <dbReference type="Proteomes" id="UP001374535"/>
    </source>
</evidence>
<dbReference type="AlphaFoldDB" id="A0AAQ3S2V8"/>
<name>A0AAQ3S2V8_VIGMU</name>
<dbReference type="Proteomes" id="UP001374535">
    <property type="component" value="Chromosome 3"/>
</dbReference>
<reference evidence="1 2" key="1">
    <citation type="journal article" date="2023" name="Life. Sci Alliance">
        <title>Evolutionary insights into 3D genome organization and epigenetic landscape of Vigna mungo.</title>
        <authorList>
            <person name="Junaid A."/>
            <person name="Singh B."/>
            <person name="Bhatia S."/>
        </authorList>
    </citation>
    <scope>NUCLEOTIDE SEQUENCE [LARGE SCALE GENOMIC DNA]</scope>
    <source>
        <strain evidence="1">Urdbean</strain>
    </source>
</reference>
<keyword evidence="2" id="KW-1185">Reference proteome</keyword>
<dbReference type="EMBL" id="CP144698">
    <property type="protein sequence ID" value="WVZ17259.1"/>
    <property type="molecule type" value="Genomic_DNA"/>
</dbReference>
<evidence type="ECO:0000313" key="1">
    <source>
        <dbReference type="EMBL" id="WVZ17259.1"/>
    </source>
</evidence>
<feature type="non-terminal residue" evidence="1">
    <location>
        <position position="1"/>
    </location>
</feature>
<gene>
    <name evidence="1" type="ORF">V8G54_010241</name>
</gene>
<accession>A0AAQ3S2V8</accession>